<dbReference type="InterPro" id="IPR047650">
    <property type="entry name" value="Transpos_IS110"/>
</dbReference>
<dbReference type="InterPro" id="IPR002525">
    <property type="entry name" value="Transp_IS110-like_N"/>
</dbReference>
<dbReference type="PANTHER" id="PTHR33055:SF13">
    <property type="entry name" value="TRANSPOSASE"/>
    <property type="match status" value="1"/>
</dbReference>
<dbReference type="EMBL" id="JAEHFY010000009">
    <property type="protein sequence ID" value="MBK0382800.1"/>
    <property type="molecule type" value="Genomic_DNA"/>
</dbReference>
<protein>
    <submittedName>
        <fullName evidence="3">IS110 family transposase</fullName>
    </submittedName>
</protein>
<gene>
    <name evidence="3" type="ORF">I5M32_07490</name>
</gene>
<reference evidence="3 4" key="1">
    <citation type="submission" date="2020-12" db="EMBL/GenBank/DDBJ databases">
        <title>Bacterial novel species Pedobacter sp. SD-b isolated from soil.</title>
        <authorList>
            <person name="Jung H.-Y."/>
        </authorList>
    </citation>
    <scope>NUCLEOTIDE SEQUENCE [LARGE SCALE GENOMIC DNA]</scope>
    <source>
        <strain evidence="3 4">SD-b</strain>
    </source>
</reference>
<name>A0ABS1BIW4_9SPHI</name>
<accession>A0ABS1BIW4</accession>
<keyword evidence="4" id="KW-1185">Reference proteome</keyword>
<evidence type="ECO:0000313" key="3">
    <source>
        <dbReference type="EMBL" id="MBK0382800.1"/>
    </source>
</evidence>
<feature type="domain" description="Transposase IS116/IS110/IS902 C-terminal" evidence="2">
    <location>
        <begin position="212"/>
        <end position="296"/>
    </location>
</feature>
<organism evidence="3 4">
    <name type="scientific">Pedobacter segetis</name>
    <dbReference type="NCBI Taxonomy" id="2793069"/>
    <lineage>
        <taxon>Bacteria</taxon>
        <taxon>Pseudomonadati</taxon>
        <taxon>Bacteroidota</taxon>
        <taxon>Sphingobacteriia</taxon>
        <taxon>Sphingobacteriales</taxon>
        <taxon>Sphingobacteriaceae</taxon>
        <taxon>Pedobacter</taxon>
    </lineage>
</organism>
<proteinExistence type="predicted"/>
<evidence type="ECO:0000259" key="1">
    <source>
        <dbReference type="Pfam" id="PF01548"/>
    </source>
</evidence>
<feature type="domain" description="Transposase IS110-like N-terminal" evidence="1">
    <location>
        <begin position="9"/>
        <end position="163"/>
    </location>
</feature>
<sequence>MDHLIKYTIGVDISKDKFDVCMLSIDVKLRSKIKGTRKFGNTLSGFKEFLLWLTKHSKTDTAVEILMEATGVYHERLAIWLTEQGQQVFVVLPNKSSKYMQALGLKTKNDGVDARGLAMMCIGHRFEQWKPIGRYNYELRLLTRHYQSTQEIKTVFQNQLHALSHSGYTSKEVGKQLKKSIDLFDKQVKSLKKEVVRHIDSNKEVKRKVEHICLIKGVDVLSVATIIAETNGFELFTNQSQLVSYAGYDVVENQSGKRVGRTKISKKGNGRIRRILHMPALNVVRFDETPFKRLYQRVYDRSKIKMKGYVAVQKKLLIVMYTLWKNDLPYSGEHEEKMISGNDEQKDLFPFFSERESKKIVPQLSSTTQDELQYNESLKVLFPLLQN</sequence>
<dbReference type="PANTHER" id="PTHR33055">
    <property type="entry name" value="TRANSPOSASE FOR INSERTION SEQUENCE ELEMENT IS1111A"/>
    <property type="match status" value="1"/>
</dbReference>
<comment type="caution">
    <text evidence="3">The sequence shown here is derived from an EMBL/GenBank/DDBJ whole genome shotgun (WGS) entry which is preliminary data.</text>
</comment>
<dbReference type="NCBIfam" id="NF033542">
    <property type="entry name" value="transpos_IS110"/>
    <property type="match status" value="1"/>
</dbReference>
<dbReference type="Pfam" id="PF01548">
    <property type="entry name" value="DEDD_Tnp_IS110"/>
    <property type="match status" value="1"/>
</dbReference>
<evidence type="ECO:0000313" key="4">
    <source>
        <dbReference type="Proteomes" id="UP000660024"/>
    </source>
</evidence>
<evidence type="ECO:0000259" key="2">
    <source>
        <dbReference type="Pfam" id="PF02371"/>
    </source>
</evidence>
<dbReference type="Pfam" id="PF02371">
    <property type="entry name" value="Transposase_20"/>
    <property type="match status" value="1"/>
</dbReference>
<dbReference type="Proteomes" id="UP000660024">
    <property type="component" value="Unassembled WGS sequence"/>
</dbReference>
<dbReference type="RefSeq" id="WP_200585584.1">
    <property type="nucleotide sequence ID" value="NZ_JAEHFY010000009.1"/>
</dbReference>
<dbReference type="InterPro" id="IPR003346">
    <property type="entry name" value="Transposase_20"/>
</dbReference>